<dbReference type="InterPro" id="IPR035919">
    <property type="entry name" value="EAL_sf"/>
</dbReference>
<dbReference type="EC" id="2.7.7.65" evidence="4"/>
<feature type="domain" description="EAL" evidence="2">
    <location>
        <begin position="387"/>
        <end position="650"/>
    </location>
</feature>
<accession>A0AAU6Q099</accession>
<dbReference type="InterPro" id="IPR029787">
    <property type="entry name" value="Nucleotide_cyclase"/>
</dbReference>
<name>A0AAU6Q099_9DEIO</name>
<dbReference type="PROSITE" id="PS50883">
    <property type="entry name" value="EAL"/>
    <property type="match status" value="1"/>
</dbReference>
<dbReference type="NCBIfam" id="TIGR00254">
    <property type="entry name" value="GGDEF"/>
    <property type="match status" value="1"/>
</dbReference>
<dbReference type="InterPro" id="IPR043128">
    <property type="entry name" value="Rev_trsase/Diguanyl_cyclase"/>
</dbReference>
<dbReference type="PROSITE" id="PS50887">
    <property type="entry name" value="GGDEF"/>
    <property type="match status" value="1"/>
</dbReference>
<dbReference type="GO" id="GO:0071111">
    <property type="term" value="F:cyclic-guanylate-specific phosphodiesterase activity"/>
    <property type="evidence" value="ECO:0007669"/>
    <property type="project" value="UniProtKB-EC"/>
</dbReference>
<protein>
    <submittedName>
        <fullName evidence="4">Bifunctional diguanylate cyclase/phosphodiesterase</fullName>
        <ecNumber evidence="4">2.7.7.65</ecNumber>
        <ecNumber evidence="4">3.1.4.52</ecNumber>
    </submittedName>
</protein>
<dbReference type="SMART" id="SM00267">
    <property type="entry name" value="GGDEF"/>
    <property type="match status" value="1"/>
</dbReference>
<dbReference type="Pfam" id="PF00563">
    <property type="entry name" value="EAL"/>
    <property type="match status" value="1"/>
</dbReference>
<feature type="transmembrane region" description="Helical" evidence="1">
    <location>
        <begin position="179"/>
        <end position="202"/>
    </location>
</feature>
<dbReference type="InterPro" id="IPR052155">
    <property type="entry name" value="Biofilm_reg_signaling"/>
</dbReference>
<dbReference type="Gene3D" id="3.20.20.450">
    <property type="entry name" value="EAL domain"/>
    <property type="match status" value="1"/>
</dbReference>
<dbReference type="CDD" id="cd01948">
    <property type="entry name" value="EAL"/>
    <property type="match status" value="1"/>
</dbReference>
<evidence type="ECO:0000259" key="3">
    <source>
        <dbReference type="PROSITE" id="PS50887"/>
    </source>
</evidence>
<evidence type="ECO:0000256" key="1">
    <source>
        <dbReference type="SAM" id="Phobius"/>
    </source>
</evidence>
<dbReference type="EC" id="3.1.4.52" evidence="4"/>
<feature type="domain" description="GGDEF" evidence="3">
    <location>
        <begin position="246"/>
        <end position="378"/>
    </location>
</feature>
<dbReference type="SMART" id="SM00052">
    <property type="entry name" value="EAL"/>
    <property type="match status" value="1"/>
</dbReference>
<dbReference type="EMBL" id="CP149782">
    <property type="protein sequence ID" value="WYF44071.1"/>
    <property type="molecule type" value="Genomic_DNA"/>
</dbReference>
<dbReference type="AlphaFoldDB" id="A0AAU6Q099"/>
<feature type="transmembrane region" description="Helical" evidence="1">
    <location>
        <begin position="34"/>
        <end position="53"/>
    </location>
</feature>
<dbReference type="Gene3D" id="3.30.70.270">
    <property type="match status" value="1"/>
</dbReference>
<organism evidence="4">
    <name type="scientific">Deinococcus sp. VB142</name>
    <dbReference type="NCBI Taxonomy" id="3112952"/>
    <lineage>
        <taxon>Bacteria</taxon>
        <taxon>Thermotogati</taxon>
        <taxon>Deinococcota</taxon>
        <taxon>Deinococci</taxon>
        <taxon>Deinococcales</taxon>
        <taxon>Deinococcaceae</taxon>
        <taxon>Deinococcus</taxon>
    </lineage>
</organism>
<dbReference type="SUPFAM" id="SSF55073">
    <property type="entry name" value="Nucleotide cyclase"/>
    <property type="match status" value="1"/>
</dbReference>
<evidence type="ECO:0000259" key="2">
    <source>
        <dbReference type="PROSITE" id="PS50883"/>
    </source>
</evidence>
<dbReference type="Pfam" id="PF00990">
    <property type="entry name" value="GGDEF"/>
    <property type="match status" value="1"/>
</dbReference>
<feature type="transmembrane region" description="Helical" evidence="1">
    <location>
        <begin position="96"/>
        <end position="114"/>
    </location>
</feature>
<keyword evidence="1" id="KW-0812">Transmembrane</keyword>
<feature type="transmembrane region" description="Helical" evidence="1">
    <location>
        <begin position="146"/>
        <end position="167"/>
    </location>
</feature>
<dbReference type="InterPro" id="IPR000160">
    <property type="entry name" value="GGDEF_dom"/>
</dbReference>
<sequence>MSQPADHALKAHPKRESATMIALKRLAKHLPGSGPLWLGIVGLSLGYWFALVQSNLLRGQAQLDGWLALLGLAGVLVIAVLHALQLRTPRTLLSWLLIQSAVVMSMRLTLSLFTKPAADVVADSSIILLWALVLPVLAATTRVSPLAARLTSILPLLFMGLLLAYATTPQSRSMSTAGWLQLVQLSLVGFGMLLAGRSFAGLQRKMERYQRRNRRLRRLAFFDDLTRLHNRAYLEQHFRELFVPGTQAAVLFLDLDGFKSINDTLGHATGDEVLKLVSARVEACAWQASCLARVSGDEFVVVFPYVHRGEVNALARQLVQQLSDPFILREHLLRLSVSVGISLYPQDGEEGNDLLRRADVAMYNVKRSGKNGMRFYGGELHSEDEHRQLLERELRNAEQRGELRLVFQPICSLPEGRPLCFETLLRWQHPELGNVSPEQFIPIAETCGLIGPIGRWVLGGALSMLRRWRDAGLTDLRVAVNVSPLQLIQPGFAELVRTELERHGLPPSALELEVTEGVELRDKDQIMKTLEQLRNLGIVLSLDDFGMGFASLSHLNDLPVQVVKIDKTFVSDLIPDAAATDQTRSLYVRSLISAMVTVAATLDLEIVAEGVETEQQAQELTRLGCHSGQGYYFQKPISGGEVLGLLLPSHNS</sequence>
<gene>
    <name evidence="4" type="ORF">WDJ50_11720</name>
</gene>
<dbReference type="CDD" id="cd01949">
    <property type="entry name" value="GGDEF"/>
    <property type="match status" value="1"/>
</dbReference>
<keyword evidence="1" id="KW-0472">Membrane</keyword>
<dbReference type="PANTHER" id="PTHR44757:SF2">
    <property type="entry name" value="BIOFILM ARCHITECTURE MAINTENANCE PROTEIN MBAA"/>
    <property type="match status" value="1"/>
</dbReference>
<keyword evidence="4" id="KW-0378">Hydrolase</keyword>
<dbReference type="PANTHER" id="PTHR44757">
    <property type="entry name" value="DIGUANYLATE CYCLASE DGCP"/>
    <property type="match status" value="1"/>
</dbReference>
<evidence type="ECO:0000313" key="4">
    <source>
        <dbReference type="EMBL" id="WYF44071.1"/>
    </source>
</evidence>
<dbReference type="RefSeq" id="WP_339095291.1">
    <property type="nucleotide sequence ID" value="NZ_CP149782.1"/>
</dbReference>
<keyword evidence="4" id="KW-0548">Nucleotidyltransferase</keyword>
<keyword evidence="1" id="KW-1133">Transmembrane helix</keyword>
<keyword evidence="4" id="KW-0808">Transferase</keyword>
<dbReference type="InterPro" id="IPR001633">
    <property type="entry name" value="EAL_dom"/>
</dbReference>
<proteinExistence type="predicted"/>
<dbReference type="SUPFAM" id="SSF141868">
    <property type="entry name" value="EAL domain-like"/>
    <property type="match status" value="1"/>
</dbReference>
<dbReference type="GO" id="GO:0052621">
    <property type="term" value="F:diguanylate cyclase activity"/>
    <property type="evidence" value="ECO:0007669"/>
    <property type="project" value="UniProtKB-EC"/>
</dbReference>
<feature type="transmembrane region" description="Helical" evidence="1">
    <location>
        <begin position="120"/>
        <end position="139"/>
    </location>
</feature>
<feature type="transmembrane region" description="Helical" evidence="1">
    <location>
        <begin position="65"/>
        <end position="84"/>
    </location>
</feature>
<reference evidence="4" key="1">
    <citation type="submission" date="2024-03" db="EMBL/GenBank/DDBJ databases">
        <title>Deinococcus weizhi sp. nov., isolated from human skin.</title>
        <authorList>
            <person name="Wei Z."/>
            <person name="Tian F."/>
            <person name="Yang C."/>
            <person name="Xin L.T."/>
            <person name="Wen Z.J."/>
            <person name="Lan K.C."/>
            <person name="Yu L."/>
            <person name="Zhe W."/>
            <person name="Dan F.D."/>
            <person name="Jun W."/>
            <person name="Rui Z."/>
            <person name="Yong X.J."/>
            <person name="Ting Y."/>
            <person name="Wei X."/>
            <person name="Xu Z.G."/>
            <person name="Xin Z."/>
            <person name="Dong F.G."/>
            <person name="Ni X.M."/>
            <person name="Zheng M.G."/>
            <person name="Chun Y."/>
            <person name="Qian W.X."/>
        </authorList>
    </citation>
    <scope>NUCLEOTIDE SEQUENCE</scope>
    <source>
        <strain evidence="4">VB142</strain>
    </source>
</reference>